<protein>
    <recommendedName>
        <fullName evidence="4">protein disulfide-isomerase</fullName>
        <ecNumber evidence="4">5.3.4.1</ecNumber>
    </recommendedName>
</protein>
<evidence type="ECO:0000256" key="7">
    <source>
        <dbReference type="ARBA" id="ARBA00023284"/>
    </source>
</evidence>
<dbReference type="EC" id="5.3.4.1" evidence="4"/>
<organism evidence="8 9">
    <name type="scientific">Brassica carinata</name>
    <name type="common">Ethiopian mustard</name>
    <name type="synonym">Abyssinian cabbage</name>
    <dbReference type="NCBI Taxonomy" id="52824"/>
    <lineage>
        <taxon>Eukaryota</taxon>
        <taxon>Viridiplantae</taxon>
        <taxon>Streptophyta</taxon>
        <taxon>Embryophyta</taxon>
        <taxon>Tracheophyta</taxon>
        <taxon>Spermatophyta</taxon>
        <taxon>Magnoliopsida</taxon>
        <taxon>eudicotyledons</taxon>
        <taxon>Gunneridae</taxon>
        <taxon>Pentapetalae</taxon>
        <taxon>rosids</taxon>
        <taxon>malvids</taxon>
        <taxon>Brassicales</taxon>
        <taxon>Brassicaceae</taxon>
        <taxon>Brassiceae</taxon>
        <taxon>Brassica</taxon>
    </lineage>
</organism>
<name>A0A8X8AUV4_BRACI</name>
<dbReference type="CDD" id="cd02961">
    <property type="entry name" value="PDI_a_family"/>
    <property type="match status" value="1"/>
</dbReference>
<proteinExistence type="inferred from homology"/>
<dbReference type="PANTHER" id="PTHR18929:SF132">
    <property type="entry name" value="PROTEIN DISULFIDE-ISOMERASE A3"/>
    <property type="match status" value="1"/>
</dbReference>
<evidence type="ECO:0000256" key="1">
    <source>
        <dbReference type="ARBA" id="ARBA00001182"/>
    </source>
</evidence>
<sequence length="122" mass="13434">MISGFPTIKIFRNGGKAVQEYNGPREADGIVTYFQKQGGPAFFEIKSDDDATEVVGDKKVVVVEVFPKLSESEFVSFLATAEKLRSDYDFAHTSDAKLLPRGESVTGPVVRLFSNPRVPECD</sequence>
<dbReference type="Gene3D" id="3.40.30.10">
    <property type="entry name" value="Glutaredoxin"/>
    <property type="match status" value="2"/>
</dbReference>
<dbReference type="InterPro" id="IPR036249">
    <property type="entry name" value="Thioredoxin-like_sf"/>
</dbReference>
<dbReference type="GO" id="GO:0006457">
    <property type="term" value="P:protein folding"/>
    <property type="evidence" value="ECO:0007669"/>
    <property type="project" value="TreeGrafter"/>
</dbReference>
<dbReference type="EMBL" id="JAAMPC010000005">
    <property type="protein sequence ID" value="KAG2311217.1"/>
    <property type="molecule type" value="Genomic_DNA"/>
</dbReference>
<comment type="caution">
    <text evidence="8">The sequence shown here is derived from an EMBL/GenBank/DDBJ whole genome shotgun (WGS) entry which is preliminary data.</text>
</comment>
<keyword evidence="7" id="KW-0676">Redox-active center</keyword>
<comment type="similarity">
    <text evidence="3">Belongs to the protein disulfide isomerase family.</text>
</comment>
<dbReference type="OrthoDB" id="1718816at2759"/>
<dbReference type="GO" id="GO:0034976">
    <property type="term" value="P:response to endoplasmic reticulum stress"/>
    <property type="evidence" value="ECO:0007669"/>
    <property type="project" value="TreeGrafter"/>
</dbReference>
<dbReference type="GO" id="GO:0003756">
    <property type="term" value="F:protein disulfide isomerase activity"/>
    <property type="evidence" value="ECO:0007669"/>
    <property type="project" value="UniProtKB-EC"/>
</dbReference>
<evidence type="ECO:0000313" key="9">
    <source>
        <dbReference type="Proteomes" id="UP000886595"/>
    </source>
</evidence>
<dbReference type="PANTHER" id="PTHR18929">
    <property type="entry name" value="PROTEIN DISULFIDE ISOMERASE"/>
    <property type="match status" value="1"/>
</dbReference>
<gene>
    <name evidence="8" type="ORF">Bca52824_022774</name>
</gene>
<accession>A0A8X8AUV4</accession>
<dbReference type="SUPFAM" id="SSF52833">
    <property type="entry name" value="Thioredoxin-like"/>
    <property type="match status" value="2"/>
</dbReference>
<comment type="subcellular location">
    <subcellularLocation>
        <location evidence="2">Endoplasmic reticulum lumen</location>
    </subcellularLocation>
</comment>
<dbReference type="Proteomes" id="UP000886595">
    <property type="component" value="Unassembled WGS sequence"/>
</dbReference>
<evidence type="ECO:0000256" key="5">
    <source>
        <dbReference type="ARBA" id="ARBA00022824"/>
    </source>
</evidence>
<dbReference type="GO" id="GO:0005788">
    <property type="term" value="C:endoplasmic reticulum lumen"/>
    <property type="evidence" value="ECO:0007669"/>
    <property type="project" value="UniProtKB-SubCell"/>
</dbReference>
<evidence type="ECO:0000256" key="6">
    <source>
        <dbReference type="ARBA" id="ARBA00023235"/>
    </source>
</evidence>
<keyword evidence="6" id="KW-0413">Isomerase</keyword>
<reference evidence="8 9" key="1">
    <citation type="submission" date="2020-02" db="EMBL/GenBank/DDBJ databases">
        <authorList>
            <person name="Ma Q."/>
            <person name="Huang Y."/>
            <person name="Song X."/>
            <person name="Pei D."/>
        </authorList>
    </citation>
    <scope>NUCLEOTIDE SEQUENCE [LARGE SCALE GENOMIC DNA]</scope>
    <source>
        <strain evidence="8">Sxm20200214</strain>
        <tissue evidence="8">Leaf</tissue>
    </source>
</reference>
<dbReference type="CDD" id="cd02981">
    <property type="entry name" value="PDI_b_family"/>
    <property type="match status" value="1"/>
</dbReference>
<evidence type="ECO:0000313" key="8">
    <source>
        <dbReference type="EMBL" id="KAG2311217.1"/>
    </source>
</evidence>
<evidence type="ECO:0000256" key="4">
    <source>
        <dbReference type="ARBA" id="ARBA00012723"/>
    </source>
</evidence>
<keyword evidence="5" id="KW-0256">Endoplasmic reticulum</keyword>
<keyword evidence="9" id="KW-1185">Reference proteome</keyword>
<evidence type="ECO:0000256" key="2">
    <source>
        <dbReference type="ARBA" id="ARBA00004319"/>
    </source>
</evidence>
<evidence type="ECO:0000256" key="3">
    <source>
        <dbReference type="ARBA" id="ARBA00006347"/>
    </source>
</evidence>
<dbReference type="AlphaFoldDB" id="A0A8X8AUV4"/>
<comment type="catalytic activity">
    <reaction evidence="1">
        <text>Catalyzes the rearrangement of -S-S- bonds in proteins.</text>
        <dbReference type="EC" id="5.3.4.1"/>
    </reaction>
</comment>